<comment type="caution">
    <text evidence="2">The sequence shown here is derived from an EMBL/GenBank/DDBJ whole genome shotgun (WGS) entry which is preliminary data.</text>
</comment>
<keyword evidence="2" id="KW-0808">Transferase</keyword>
<proteinExistence type="predicted"/>
<gene>
    <name evidence="2" type="ORF">ACFSUD_15490</name>
</gene>
<reference evidence="3" key="1">
    <citation type="journal article" date="2019" name="Int. J. Syst. Evol. Microbiol.">
        <title>The Global Catalogue of Microorganisms (GCM) 10K type strain sequencing project: providing services to taxonomists for standard genome sequencing and annotation.</title>
        <authorList>
            <consortium name="The Broad Institute Genomics Platform"/>
            <consortium name="The Broad Institute Genome Sequencing Center for Infectious Disease"/>
            <person name="Wu L."/>
            <person name="Ma J."/>
        </authorList>
    </citation>
    <scope>NUCLEOTIDE SEQUENCE [LARGE SCALE GENOMIC DNA]</scope>
    <source>
        <strain evidence="3">TISTR 2562</strain>
    </source>
</reference>
<sequence>MLTVGIFNDTSVTGHYGCTAVMDTLIRELAVRDVKPAYLWPVAEDWHGHLARLEKFRPDMIIVNGEGTIHHSLERKRTRDLLDIAPYARDRGLPAHLINASIADLDPLALDALRGFTSIHVRESESLDYLAANGISARLAPDLSLGLSPPNAPPTRSGVMVTDSVLKESAQSLRLFAAEAGARHERMKPRTTVREFFYKRGRRLLRRGPLIRHWRPRSDPRAFAQRLSASELIVTGRFHSVLLAILTDTPFLAVASNTRKIEAVLTDVFGNTERLVTPAALEDPEFTRSLHNISPFSDAERVALARYRTSATAAHQKMFDTLVETHPR</sequence>
<dbReference type="GO" id="GO:0016740">
    <property type="term" value="F:transferase activity"/>
    <property type="evidence" value="ECO:0007669"/>
    <property type="project" value="UniProtKB-KW"/>
</dbReference>
<accession>A0ABW5U520</accession>
<dbReference type="EMBL" id="JBHUMP010000015">
    <property type="protein sequence ID" value="MFD2740988.1"/>
    <property type="molecule type" value="Genomic_DNA"/>
</dbReference>
<dbReference type="RefSeq" id="WP_386375415.1">
    <property type="nucleotide sequence ID" value="NZ_JBHUMP010000015.1"/>
</dbReference>
<evidence type="ECO:0000259" key="1">
    <source>
        <dbReference type="Pfam" id="PF04230"/>
    </source>
</evidence>
<evidence type="ECO:0000313" key="3">
    <source>
        <dbReference type="Proteomes" id="UP001597474"/>
    </source>
</evidence>
<evidence type="ECO:0000313" key="2">
    <source>
        <dbReference type="EMBL" id="MFD2740988.1"/>
    </source>
</evidence>
<dbReference type="Proteomes" id="UP001597474">
    <property type="component" value="Unassembled WGS sequence"/>
</dbReference>
<name>A0ABW5U520_9RHOB</name>
<protein>
    <submittedName>
        <fullName evidence="2">Polysaccharide pyruvyl transferase family protein</fullName>
    </submittedName>
</protein>
<feature type="domain" description="Polysaccharide pyruvyl transferase" evidence="1">
    <location>
        <begin position="20"/>
        <end position="256"/>
    </location>
</feature>
<dbReference type="PANTHER" id="PTHR36836">
    <property type="entry name" value="COLANIC ACID BIOSYNTHESIS PROTEIN WCAK"/>
    <property type="match status" value="1"/>
</dbReference>
<organism evidence="2 3">
    <name type="scientific">Sulfitobacter aestuarii</name>
    <dbReference type="NCBI Taxonomy" id="2161676"/>
    <lineage>
        <taxon>Bacteria</taxon>
        <taxon>Pseudomonadati</taxon>
        <taxon>Pseudomonadota</taxon>
        <taxon>Alphaproteobacteria</taxon>
        <taxon>Rhodobacterales</taxon>
        <taxon>Roseobacteraceae</taxon>
        <taxon>Sulfitobacter</taxon>
    </lineage>
</organism>
<keyword evidence="3" id="KW-1185">Reference proteome</keyword>
<dbReference type="PANTHER" id="PTHR36836:SF1">
    <property type="entry name" value="COLANIC ACID BIOSYNTHESIS PROTEIN WCAK"/>
    <property type="match status" value="1"/>
</dbReference>
<dbReference type="Pfam" id="PF04230">
    <property type="entry name" value="PS_pyruv_trans"/>
    <property type="match status" value="1"/>
</dbReference>
<dbReference type="InterPro" id="IPR007345">
    <property type="entry name" value="Polysacch_pyruvyl_Trfase"/>
</dbReference>